<evidence type="ECO:0000256" key="5">
    <source>
        <dbReference type="SAM" id="SignalP"/>
    </source>
</evidence>
<dbReference type="Pfam" id="PF01839">
    <property type="entry name" value="FG-GAP"/>
    <property type="match status" value="6"/>
</dbReference>
<keyword evidence="7" id="KW-1185">Reference proteome</keyword>
<keyword evidence="1 5" id="KW-0732">Signal</keyword>
<evidence type="ECO:0000256" key="1">
    <source>
        <dbReference type="ARBA" id="ARBA00022729"/>
    </source>
</evidence>
<dbReference type="AlphaFoldDB" id="A0A1I4WY28"/>
<dbReference type="RefSeq" id="WP_092406331.1">
    <property type="nucleotide sequence ID" value="NZ_FOVF01000006.1"/>
</dbReference>
<dbReference type="SMART" id="SM00191">
    <property type="entry name" value="Int_alpha"/>
    <property type="match status" value="7"/>
</dbReference>
<dbReference type="InterPro" id="IPR000413">
    <property type="entry name" value="Integrin_alpha"/>
</dbReference>
<dbReference type="GO" id="GO:0007155">
    <property type="term" value="P:cell adhesion"/>
    <property type="evidence" value="ECO:0007669"/>
    <property type="project" value="InterPro"/>
</dbReference>
<dbReference type="OrthoDB" id="5950491at2"/>
<protein>
    <submittedName>
        <fullName evidence="6">Glycosylphosphatidylinositol phospholipase D</fullName>
    </submittedName>
</protein>
<dbReference type="STRING" id="578942.SAMN05216289_106177"/>
<sequence>MNTQTEISRKSVPRSSHVRRRALVILASMLLAGGAAGQQAFAQSYPSVLALGSLDGSNGLRLDGGKPGDFAGFSVSSAGDVNHDGIEDLIIGAPGYSEDAGSTYVVFGRDTGFTSPIRLDDLVDSGFARGFRIDGNAHSYLGYSVAAGGDLNGDGVDDLLASATNERAAGSASAGSTYVIYGKQCARAACSFPTSASLVADSTGLRIDGATANDNSGIEVDGAGDINGDGVGDLIIGANFSQPGGIFNAGSSFVVYGRPDLAKSGPNSLGELGSAKLGGYRIDGYAERAEAGYSVSRAGDVNGDGIDDVIVGAWTENGGQGAAYVVFGRRDSDRWPPVSLAMLDGVNGFRLAGSPTERAGSSVSGAGDVNGDGYDDIIVGAMFASPNGQYTAGTSYVVFGHGGNFEPSLVLANLDGTNGFRIDGVHAGDSTGARVNAAGDVNGDGFADVVIGAEYANYGAEGSGSSYVVFGHGGKFLPAFSLGALDGRNGFRIDGEAQEDYSGNSVASADINHDGLDDLVIGAQQADPEGNADAGSVYVIFGRR</sequence>
<dbReference type="PROSITE" id="PS51470">
    <property type="entry name" value="FG_GAP"/>
    <property type="match status" value="5"/>
</dbReference>
<dbReference type="GO" id="GO:0008305">
    <property type="term" value="C:integrin complex"/>
    <property type="evidence" value="ECO:0007669"/>
    <property type="project" value="InterPro"/>
</dbReference>
<evidence type="ECO:0000256" key="4">
    <source>
        <dbReference type="ARBA" id="ARBA00023180"/>
    </source>
</evidence>
<evidence type="ECO:0000313" key="7">
    <source>
        <dbReference type="Proteomes" id="UP000198575"/>
    </source>
</evidence>
<name>A0A1I4WY28_9GAMM</name>
<dbReference type="InterPro" id="IPR028994">
    <property type="entry name" value="Integrin_alpha_N"/>
</dbReference>
<keyword evidence="2" id="KW-0677">Repeat</keyword>
<dbReference type="InterPro" id="IPR013519">
    <property type="entry name" value="Int_alpha_beta-p"/>
</dbReference>
<dbReference type="GO" id="GO:0016787">
    <property type="term" value="F:hydrolase activity"/>
    <property type="evidence" value="ECO:0007669"/>
    <property type="project" value="UniProtKB-KW"/>
</dbReference>
<keyword evidence="4" id="KW-0325">Glycoprotein</keyword>
<accession>A0A1I4WY28</accession>
<organism evidence="6 7">
    <name type="scientific">Dokdonella immobilis</name>
    <dbReference type="NCBI Taxonomy" id="578942"/>
    <lineage>
        <taxon>Bacteria</taxon>
        <taxon>Pseudomonadati</taxon>
        <taxon>Pseudomonadota</taxon>
        <taxon>Gammaproteobacteria</taxon>
        <taxon>Lysobacterales</taxon>
        <taxon>Rhodanobacteraceae</taxon>
        <taxon>Dokdonella</taxon>
    </lineage>
</organism>
<feature type="chain" id="PRO_5011687818" evidence="5">
    <location>
        <begin position="43"/>
        <end position="544"/>
    </location>
</feature>
<evidence type="ECO:0000256" key="3">
    <source>
        <dbReference type="ARBA" id="ARBA00022801"/>
    </source>
</evidence>
<dbReference type="PANTHER" id="PTHR23221:SF7">
    <property type="entry name" value="PHOSPHATIDYLINOSITOL-GLYCAN-SPECIFIC PHOSPHOLIPASE D"/>
    <property type="match status" value="1"/>
</dbReference>
<evidence type="ECO:0000256" key="2">
    <source>
        <dbReference type="ARBA" id="ARBA00022737"/>
    </source>
</evidence>
<dbReference type="PRINTS" id="PR01185">
    <property type="entry name" value="INTEGRINA"/>
</dbReference>
<proteinExistence type="predicted"/>
<dbReference type="PANTHER" id="PTHR23221">
    <property type="entry name" value="GLYCOSYLPHOSPHATIDYLINOSITOL PHOSPHOLIPASE D"/>
    <property type="match status" value="1"/>
</dbReference>
<gene>
    <name evidence="6" type="ORF">SAMN05216289_106177</name>
</gene>
<dbReference type="InterPro" id="IPR013517">
    <property type="entry name" value="FG-GAP"/>
</dbReference>
<evidence type="ECO:0000313" key="6">
    <source>
        <dbReference type="EMBL" id="SFN18467.1"/>
    </source>
</evidence>
<dbReference type="Proteomes" id="UP000198575">
    <property type="component" value="Unassembled WGS sequence"/>
</dbReference>
<keyword evidence="3" id="KW-0378">Hydrolase</keyword>
<dbReference type="EMBL" id="FOVF01000006">
    <property type="protein sequence ID" value="SFN18467.1"/>
    <property type="molecule type" value="Genomic_DNA"/>
</dbReference>
<feature type="signal peptide" evidence="5">
    <location>
        <begin position="1"/>
        <end position="42"/>
    </location>
</feature>
<reference evidence="6 7" key="1">
    <citation type="submission" date="2016-10" db="EMBL/GenBank/DDBJ databases">
        <authorList>
            <person name="de Groot N.N."/>
        </authorList>
    </citation>
    <scope>NUCLEOTIDE SEQUENCE [LARGE SCALE GENOMIC DNA]</scope>
    <source>
        <strain evidence="6 7">CGMCC 1.7659</strain>
    </source>
</reference>
<dbReference type="Gene3D" id="2.130.10.130">
    <property type="entry name" value="Integrin alpha, N-terminal"/>
    <property type="match status" value="4"/>
</dbReference>
<dbReference type="SUPFAM" id="SSF69318">
    <property type="entry name" value="Integrin alpha N-terminal domain"/>
    <property type="match status" value="3"/>
</dbReference>